<organism evidence="1 2">
    <name type="scientific">Stutzerimonas decontaminans</name>
    <dbReference type="NCBI Taxonomy" id="3022791"/>
    <lineage>
        <taxon>Bacteria</taxon>
        <taxon>Pseudomonadati</taxon>
        <taxon>Pseudomonadota</taxon>
        <taxon>Gammaproteobacteria</taxon>
        <taxon>Pseudomonadales</taxon>
        <taxon>Pseudomonadaceae</taxon>
        <taxon>Stutzerimonas</taxon>
    </lineage>
</organism>
<dbReference type="Proteomes" id="UP000236021">
    <property type="component" value="Unassembled WGS sequence"/>
</dbReference>
<comment type="caution">
    <text evidence="1">The sequence shown here is derived from an EMBL/GenBank/DDBJ whole genome shotgun (WGS) entry which is preliminary data.</text>
</comment>
<keyword evidence="2" id="KW-1185">Reference proteome</keyword>
<protein>
    <submittedName>
        <fullName evidence="1">Uncharacterized protein</fullName>
    </submittedName>
</protein>
<reference evidence="1 2" key="1">
    <citation type="submission" date="2018-01" db="EMBL/GenBank/DDBJ databases">
        <title>Denitrification phenotypes of diverse strains of Pseudomonas stutzeri.</title>
        <authorList>
            <person name="Milligan D.A."/>
            <person name="Bergaust L."/>
            <person name="Bakken L.R."/>
            <person name="Frostegard A."/>
        </authorList>
    </citation>
    <scope>NUCLEOTIDE SEQUENCE [LARGE SCALE GENOMIC DNA]</scope>
    <source>
        <strain evidence="1 2">ST27MN3</strain>
    </source>
</reference>
<accession>A0ABX4VZI9</accession>
<evidence type="ECO:0000313" key="2">
    <source>
        <dbReference type="Proteomes" id="UP000236021"/>
    </source>
</evidence>
<name>A0ABX4VZI9_9GAMM</name>
<dbReference type="EMBL" id="POUI01000002">
    <property type="protein sequence ID" value="PNF84671.1"/>
    <property type="molecule type" value="Genomic_DNA"/>
</dbReference>
<evidence type="ECO:0000313" key="1">
    <source>
        <dbReference type="EMBL" id="PNF84671.1"/>
    </source>
</evidence>
<proteinExistence type="predicted"/>
<sequence length="72" mass="8072">MTSDTKTADGTIVSLLLNLTHRKEYQLRTTPNAGTTQLNVVSMTVLMSKKGDRFICYKPSRPNEDVLLRSSK</sequence>
<gene>
    <name evidence="1" type="ORF">CXK93_10280</name>
</gene>